<accession>A0ABU1I867</accession>
<dbReference type="Proteomes" id="UP001267710">
    <property type="component" value="Unassembled WGS sequence"/>
</dbReference>
<proteinExistence type="predicted"/>
<organism evidence="1 2">
    <name type="scientific">Paracidovorax wautersii</name>
    <dbReference type="NCBI Taxonomy" id="1177982"/>
    <lineage>
        <taxon>Bacteria</taxon>
        <taxon>Pseudomonadati</taxon>
        <taxon>Pseudomonadota</taxon>
        <taxon>Betaproteobacteria</taxon>
        <taxon>Burkholderiales</taxon>
        <taxon>Comamonadaceae</taxon>
        <taxon>Paracidovorax</taxon>
    </lineage>
</organism>
<dbReference type="RefSeq" id="WP_309826911.1">
    <property type="nucleotide sequence ID" value="NZ_JAVIZX010000001.1"/>
</dbReference>
<comment type="caution">
    <text evidence="1">The sequence shown here is derived from an EMBL/GenBank/DDBJ whole genome shotgun (WGS) entry which is preliminary data.</text>
</comment>
<dbReference type="EMBL" id="JAVIZX010000001">
    <property type="protein sequence ID" value="MDR6213421.1"/>
    <property type="molecule type" value="Genomic_DNA"/>
</dbReference>
<reference evidence="1 2" key="1">
    <citation type="submission" date="2023-08" db="EMBL/GenBank/DDBJ databases">
        <title>Functional and genomic diversity of the sorghum phyllosphere microbiome.</title>
        <authorList>
            <person name="Shade A."/>
        </authorList>
    </citation>
    <scope>NUCLEOTIDE SEQUENCE [LARGE SCALE GENOMIC DNA]</scope>
    <source>
        <strain evidence="1 2">SORGH_AS_0335</strain>
    </source>
</reference>
<gene>
    <name evidence="1" type="ORF">QE399_001110</name>
</gene>
<evidence type="ECO:0000313" key="1">
    <source>
        <dbReference type="EMBL" id="MDR6213421.1"/>
    </source>
</evidence>
<name>A0ABU1I867_9BURK</name>
<keyword evidence="2" id="KW-1185">Reference proteome</keyword>
<protein>
    <recommendedName>
        <fullName evidence="3">Universal stress protein family protein</fullName>
    </recommendedName>
</protein>
<sequence length="159" mass="17077">MDKVIVYVDDAAHARQILQPLAAQAAGAAPTHWILVACAPRMTHRISKWVSHSARENWRAKWAEKLFAQVLPWLEASGAPVTTVLAKGPLPDLLAQLQAEHGGVGQVVDARRPKQDQEQAAPAPVLAAAPVIVKKPPRRWSLPGTLASVLGAMFLLAAD</sequence>
<evidence type="ECO:0008006" key="3">
    <source>
        <dbReference type="Google" id="ProtNLM"/>
    </source>
</evidence>
<dbReference type="SUPFAM" id="SSF52402">
    <property type="entry name" value="Adenine nucleotide alpha hydrolases-like"/>
    <property type="match status" value="1"/>
</dbReference>
<evidence type="ECO:0000313" key="2">
    <source>
        <dbReference type="Proteomes" id="UP001267710"/>
    </source>
</evidence>